<keyword evidence="6 8" id="KW-0413">Isomerase</keyword>
<feature type="active site" description="Proton acceptor" evidence="8">
    <location>
        <position position="203"/>
    </location>
</feature>
<dbReference type="KEGG" id="ccro:CMC5_005300"/>
<dbReference type="EC" id="5.1.1.7" evidence="3 8"/>
<feature type="binding site" evidence="8">
    <location>
        <begin position="204"/>
        <end position="205"/>
    </location>
    <ligand>
        <name>substrate</name>
    </ligand>
</feature>
<evidence type="ECO:0000256" key="3">
    <source>
        <dbReference type="ARBA" id="ARBA00013080"/>
    </source>
</evidence>
<evidence type="ECO:0000313" key="10">
    <source>
        <dbReference type="EMBL" id="AKT36417.1"/>
    </source>
</evidence>
<evidence type="ECO:0000256" key="4">
    <source>
        <dbReference type="ARBA" id="ARBA00022605"/>
    </source>
</evidence>
<sequence length="263" mass="28135">MSRRASPFEKWEGLGNDFILVEGLPLNAERVRRLCDRRLGIGGDGVLLLDRSPARMEVWNADGSRPEMCGNGLRCAAAWLVAQGLAVPPEGLRVATDAGEKRCEVVVVEPDLYEVTVDMGCARLTEPLSVRLDDREHHFTSVDMGNPHAVTFESHPEDAIDTIAPRISMAPPAGVNVELCRMIGPRRIEVLVWERGVGRTLACGTGACAVAAAACEAGLTPYEAPIEVVLPGGALTITVASGTRAITMRGPARRVFTGQVVST</sequence>
<protein>
    <recommendedName>
        <fullName evidence="3 8">Diaminopimelate epimerase</fullName>
        <shortName evidence="8">DAP epimerase</shortName>
        <ecNumber evidence="3 8">5.1.1.7</ecNumber>
    </recommendedName>
    <alternativeName>
        <fullName evidence="8">PLP-independent amino acid racemase</fullName>
    </alternativeName>
</protein>
<dbReference type="Pfam" id="PF01678">
    <property type="entry name" value="DAP_epimerase"/>
    <property type="match status" value="2"/>
</dbReference>
<evidence type="ECO:0000256" key="9">
    <source>
        <dbReference type="PROSITE-ProRule" id="PRU10125"/>
    </source>
</evidence>
<name>A0A0K1E6T8_CHOCO</name>
<dbReference type="PANTHER" id="PTHR31689:SF0">
    <property type="entry name" value="DIAMINOPIMELATE EPIMERASE"/>
    <property type="match status" value="1"/>
</dbReference>
<evidence type="ECO:0000256" key="5">
    <source>
        <dbReference type="ARBA" id="ARBA00023154"/>
    </source>
</evidence>
<comment type="similarity">
    <text evidence="2 8">Belongs to the diaminopimelate epimerase family.</text>
</comment>
<dbReference type="GO" id="GO:0009089">
    <property type="term" value="P:lysine biosynthetic process via diaminopimelate"/>
    <property type="evidence" value="ECO:0007669"/>
    <property type="project" value="UniProtKB-UniRule"/>
</dbReference>
<dbReference type="EMBL" id="CP012159">
    <property type="protein sequence ID" value="AKT36417.1"/>
    <property type="molecule type" value="Genomic_DNA"/>
</dbReference>
<organism evidence="10 11">
    <name type="scientific">Chondromyces crocatus</name>
    <dbReference type="NCBI Taxonomy" id="52"/>
    <lineage>
        <taxon>Bacteria</taxon>
        <taxon>Pseudomonadati</taxon>
        <taxon>Myxococcota</taxon>
        <taxon>Polyangia</taxon>
        <taxon>Polyangiales</taxon>
        <taxon>Polyangiaceae</taxon>
        <taxon>Chondromyces</taxon>
    </lineage>
</organism>
<evidence type="ECO:0000313" key="11">
    <source>
        <dbReference type="Proteomes" id="UP000067626"/>
    </source>
</evidence>
<dbReference type="PANTHER" id="PTHR31689">
    <property type="entry name" value="DIAMINOPIMELATE EPIMERASE, CHLOROPLASTIC"/>
    <property type="match status" value="1"/>
</dbReference>
<evidence type="ECO:0000256" key="2">
    <source>
        <dbReference type="ARBA" id="ARBA00010219"/>
    </source>
</evidence>
<dbReference type="InterPro" id="IPR001653">
    <property type="entry name" value="DAP_epimerase_DapF"/>
</dbReference>
<dbReference type="RefSeq" id="WP_050428937.1">
    <property type="nucleotide sequence ID" value="NZ_CP012159.1"/>
</dbReference>
<dbReference type="InterPro" id="IPR018510">
    <property type="entry name" value="DAP_epimerase_AS"/>
</dbReference>
<evidence type="ECO:0000256" key="1">
    <source>
        <dbReference type="ARBA" id="ARBA00005196"/>
    </source>
</evidence>
<dbReference type="SUPFAM" id="SSF54506">
    <property type="entry name" value="Diaminopimelate epimerase-like"/>
    <property type="match status" value="2"/>
</dbReference>
<comment type="subcellular location">
    <subcellularLocation>
        <location evidence="8">Cytoplasm</location>
    </subcellularLocation>
</comment>
<comment type="catalytic activity">
    <reaction evidence="7 8">
        <text>(2S,6S)-2,6-diaminopimelate = meso-2,6-diaminopimelate</text>
        <dbReference type="Rhea" id="RHEA:15393"/>
        <dbReference type="ChEBI" id="CHEBI:57609"/>
        <dbReference type="ChEBI" id="CHEBI:57791"/>
        <dbReference type="EC" id="5.1.1.7"/>
    </reaction>
</comment>
<dbReference type="OrthoDB" id="9805408at2"/>
<comment type="function">
    <text evidence="8">Catalyzes the stereoinversion of LL-2,6-diaminopimelate (L,L-DAP) to meso-diaminopimelate (meso-DAP), a precursor of L-lysine and an essential component of the bacterial peptidoglycan.</text>
</comment>
<proteinExistence type="inferred from homology"/>
<dbReference type="GO" id="GO:0005829">
    <property type="term" value="C:cytosol"/>
    <property type="evidence" value="ECO:0007669"/>
    <property type="project" value="TreeGrafter"/>
</dbReference>
<feature type="binding site" evidence="8">
    <location>
        <begin position="194"/>
        <end position="195"/>
    </location>
    <ligand>
        <name>substrate</name>
    </ligand>
</feature>
<feature type="binding site" evidence="8">
    <location>
        <position position="176"/>
    </location>
    <ligand>
        <name>substrate</name>
    </ligand>
</feature>
<dbReference type="Proteomes" id="UP000067626">
    <property type="component" value="Chromosome"/>
</dbReference>
<feature type="binding site" evidence="8">
    <location>
        <begin position="70"/>
        <end position="71"/>
    </location>
    <ligand>
        <name>substrate</name>
    </ligand>
</feature>
<dbReference type="UniPathway" id="UPA00034">
    <property type="reaction ID" value="UER00025"/>
</dbReference>
<keyword evidence="8" id="KW-0963">Cytoplasm</keyword>
<keyword evidence="11" id="KW-1185">Reference proteome</keyword>
<feature type="site" description="Could be important to modulate the pK values of the two catalytic cysteine residues" evidence="8">
    <location>
        <position position="148"/>
    </location>
</feature>
<dbReference type="HAMAP" id="MF_00197">
    <property type="entry name" value="DAP_epimerase"/>
    <property type="match status" value="1"/>
</dbReference>
<accession>A0A0K1E6T8</accession>
<reference evidence="10 11" key="1">
    <citation type="submission" date="2015-07" db="EMBL/GenBank/DDBJ databases">
        <title>Genome analysis of myxobacterium Chondromyces crocatus Cm c5 reveals a high potential for natural compound synthesis and the genetic basis for the loss of fruiting body formation.</title>
        <authorList>
            <person name="Zaburannyi N."/>
            <person name="Bunk B."/>
            <person name="Maier J."/>
            <person name="Overmann J."/>
            <person name="Mueller R."/>
        </authorList>
    </citation>
    <scope>NUCLEOTIDE SEQUENCE [LARGE SCALE GENOMIC DNA]</scope>
    <source>
        <strain evidence="10 11">Cm c5</strain>
    </source>
</reference>
<feature type="site" description="Could be important to modulate the pK values of the two catalytic cysteine residues" evidence="8">
    <location>
        <position position="194"/>
    </location>
</feature>
<evidence type="ECO:0000256" key="8">
    <source>
        <dbReference type="HAMAP-Rule" id="MF_00197"/>
    </source>
</evidence>
<dbReference type="STRING" id="52.CMC5_005300"/>
<evidence type="ECO:0000256" key="7">
    <source>
        <dbReference type="ARBA" id="ARBA00051712"/>
    </source>
</evidence>
<evidence type="ECO:0000256" key="6">
    <source>
        <dbReference type="ARBA" id="ARBA00023235"/>
    </source>
</evidence>
<gene>
    <name evidence="8" type="primary">dapF</name>
    <name evidence="10" type="ORF">CMC5_005300</name>
</gene>
<dbReference type="Gene3D" id="3.10.310.10">
    <property type="entry name" value="Diaminopimelate Epimerase, Chain A, domain 1"/>
    <property type="match status" value="2"/>
</dbReference>
<comment type="caution">
    <text evidence="8">Lacks conserved residue(s) required for the propagation of feature annotation.</text>
</comment>
<feature type="active site" description="Proton donor" evidence="8">
    <location>
        <position position="69"/>
    </location>
</feature>
<dbReference type="NCBIfam" id="TIGR00652">
    <property type="entry name" value="DapF"/>
    <property type="match status" value="1"/>
</dbReference>
<feature type="binding site" evidence="8">
    <location>
        <position position="16"/>
    </location>
    <ligand>
        <name>substrate</name>
    </ligand>
</feature>
<keyword evidence="5 8" id="KW-0457">Lysine biosynthesis</keyword>
<dbReference type="AlphaFoldDB" id="A0A0K1E6T8"/>
<dbReference type="PATRIC" id="fig|52.7.peg.569"/>
<dbReference type="PROSITE" id="PS01326">
    <property type="entry name" value="DAP_EPIMERASE"/>
    <property type="match status" value="1"/>
</dbReference>
<comment type="subunit">
    <text evidence="8">Homodimer.</text>
</comment>
<keyword evidence="4 8" id="KW-0028">Amino-acid biosynthesis</keyword>
<dbReference type="GO" id="GO:0008837">
    <property type="term" value="F:diaminopimelate epimerase activity"/>
    <property type="evidence" value="ECO:0007669"/>
    <property type="project" value="UniProtKB-UniRule"/>
</dbReference>
<feature type="binding site" evidence="8">
    <location>
        <position position="146"/>
    </location>
    <ligand>
        <name>substrate</name>
    </ligand>
</feature>
<feature type="active site" evidence="9">
    <location>
        <position position="69"/>
    </location>
</feature>
<comment type="pathway">
    <text evidence="1 8">Amino-acid biosynthesis; L-lysine biosynthesis via DAP pathway; DL-2,6-diaminopimelate from LL-2,6-diaminopimelate: step 1/1.</text>
</comment>
<feature type="binding site" evidence="8">
    <location>
        <position position="60"/>
    </location>
    <ligand>
        <name>substrate</name>
    </ligand>
</feature>